<dbReference type="InterPro" id="IPR014721">
    <property type="entry name" value="Ribsml_uS5_D2-typ_fold_subgr"/>
</dbReference>
<keyword evidence="1" id="KW-0547">Nucleotide-binding</keyword>
<dbReference type="Proteomes" id="UP000005877">
    <property type="component" value="Chromosome"/>
</dbReference>
<evidence type="ECO:0000256" key="1">
    <source>
        <dbReference type="HAMAP-Rule" id="MF_02223"/>
    </source>
</evidence>
<protein>
    <recommendedName>
        <fullName evidence="1">Pantoate kinase</fullName>
        <shortName evidence="1">PoK</shortName>
        <ecNumber evidence="1">2.7.1.169</ecNumber>
    </recommendedName>
</protein>
<accession>G7WNL1</accession>
<dbReference type="GO" id="GO:0015937">
    <property type="term" value="P:coenzyme A biosynthetic process"/>
    <property type="evidence" value="ECO:0007669"/>
    <property type="project" value="UniProtKB-UniRule"/>
</dbReference>
<dbReference type="KEGG" id="mhi:Mhar_0609"/>
<dbReference type="InterPro" id="IPR006204">
    <property type="entry name" value="GHMP_kinase_N_dom"/>
</dbReference>
<comment type="catalytic activity">
    <reaction evidence="1">
        <text>(R)-pantoate + ATP = (R)-4-phosphopantoate + ADP + H(+)</text>
        <dbReference type="Rhea" id="RHEA:28246"/>
        <dbReference type="ChEBI" id="CHEBI:15378"/>
        <dbReference type="ChEBI" id="CHEBI:15980"/>
        <dbReference type="ChEBI" id="CHEBI:30616"/>
        <dbReference type="ChEBI" id="CHEBI:61294"/>
        <dbReference type="ChEBI" id="CHEBI:456216"/>
        <dbReference type="EC" id="2.7.1.169"/>
    </reaction>
</comment>
<dbReference type="STRING" id="1110509.Mhar_0609"/>
<dbReference type="PANTHER" id="PTHR42282:SF1">
    <property type="entry name" value="PANTOATE KINASE"/>
    <property type="match status" value="1"/>
</dbReference>
<evidence type="ECO:0000259" key="2">
    <source>
        <dbReference type="Pfam" id="PF00288"/>
    </source>
</evidence>
<dbReference type="AlphaFoldDB" id="G7WNL1"/>
<dbReference type="HAMAP" id="MF_02223">
    <property type="entry name" value="Pantoate_kinase"/>
    <property type="match status" value="1"/>
</dbReference>
<keyword evidence="1" id="KW-0808">Transferase</keyword>
<dbReference type="PANTHER" id="PTHR42282">
    <property type="entry name" value="PANTOATE KINASE-RELATED"/>
    <property type="match status" value="1"/>
</dbReference>
<evidence type="ECO:0000313" key="4">
    <source>
        <dbReference type="Proteomes" id="UP000005877"/>
    </source>
</evidence>
<proteinExistence type="inferred from homology"/>
<organism evidence="3 4">
    <name type="scientific">Methanothrix harundinacea (strain 6Ac)</name>
    <name type="common">Methanosaeta harundinacea</name>
    <dbReference type="NCBI Taxonomy" id="1110509"/>
    <lineage>
        <taxon>Archaea</taxon>
        <taxon>Methanobacteriati</taxon>
        <taxon>Methanobacteriota</taxon>
        <taxon>Stenosarchaea group</taxon>
        <taxon>Methanomicrobia</taxon>
        <taxon>Methanotrichales</taxon>
        <taxon>Methanotrichaceae</taxon>
        <taxon>Methanothrix</taxon>
    </lineage>
</organism>
<dbReference type="EMBL" id="CP003117">
    <property type="protein sequence ID" value="AET63987.1"/>
    <property type="molecule type" value="Genomic_DNA"/>
</dbReference>
<dbReference type="OrthoDB" id="85822at2157"/>
<dbReference type="SUPFAM" id="SSF54211">
    <property type="entry name" value="Ribosomal protein S5 domain 2-like"/>
    <property type="match status" value="1"/>
</dbReference>
<dbReference type="GeneID" id="12509778"/>
<keyword evidence="1 3" id="KW-0067">ATP-binding</keyword>
<dbReference type="EC" id="2.7.1.169" evidence="1"/>
<sequence>MRASAPAHITGFFAARPDPDPRLAGSVGGGLNLDLSAATTVSRSEETAVLLNGVVSEAPVTRRVVDTLAPSPVRVETELSMPLGSGFGASGAGALSSAYAINGAFGLGLTANAVGEAAHVAEVASGTGLGDVLAQNTGGLVVRLSPGAPGLGVVDRIPVPPLEVELLVRGPLSTKEVLSDAGTMRGVNREGERALRELLKRPTLERFVTLSWEFARRAGLARGWMEDAVEAVESRGGMASMVMLGDAIFALNGGDALAEFGDVIRARVSLGGASLE</sequence>
<comment type="similarity">
    <text evidence="1">Belongs to the GHMP kinase family. PoK subfamily.</text>
</comment>
<dbReference type="PATRIC" id="fig|1110509.7.peg.672"/>
<dbReference type="UniPathway" id="UPA00241"/>
<dbReference type="InterPro" id="IPR020568">
    <property type="entry name" value="Ribosomal_Su5_D2-typ_SF"/>
</dbReference>
<evidence type="ECO:0000313" key="3">
    <source>
        <dbReference type="EMBL" id="AET63987.1"/>
    </source>
</evidence>
<dbReference type="Gene3D" id="3.30.230.10">
    <property type="match status" value="1"/>
</dbReference>
<dbReference type="RefSeq" id="WP_014586172.1">
    <property type="nucleotide sequence ID" value="NC_017527.1"/>
</dbReference>
<dbReference type="Pfam" id="PF00288">
    <property type="entry name" value="GHMP_kinases_N"/>
    <property type="match status" value="1"/>
</dbReference>
<feature type="domain" description="GHMP kinase N-terminal" evidence="2">
    <location>
        <begin position="67"/>
        <end position="139"/>
    </location>
</feature>
<keyword evidence="1 3" id="KW-0418">Kinase</keyword>
<dbReference type="InterPro" id="IPR012043">
    <property type="entry name" value="PoK"/>
</dbReference>
<dbReference type="GO" id="GO:0005524">
    <property type="term" value="F:ATP binding"/>
    <property type="evidence" value="ECO:0007669"/>
    <property type="project" value="UniProtKB-KW"/>
</dbReference>
<dbReference type="HOGENOM" id="CLU_081191_0_0_2"/>
<dbReference type="GO" id="GO:0016301">
    <property type="term" value="F:kinase activity"/>
    <property type="evidence" value="ECO:0007669"/>
    <property type="project" value="UniProtKB-UniRule"/>
</dbReference>
<keyword evidence="1" id="KW-0173">Coenzyme A biosynthesis</keyword>
<name>G7WNL1_METH6</name>
<keyword evidence="4" id="KW-1185">Reference proteome</keyword>
<reference evidence="3 4" key="1">
    <citation type="journal article" date="2012" name="PLoS ONE">
        <title>The genome characteristics and predicted function of methyl-group oxidation pathway in the obligate aceticlastic methanogens, Methanosaeta spp.</title>
        <authorList>
            <person name="Zhu J."/>
            <person name="Zheng H."/>
            <person name="Ai G."/>
            <person name="Zhang G."/>
            <person name="Liu D."/>
            <person name="Liu X."/>
            <person name="Dong X."/>
        </authorList>
    </citation>
    <scope>NUCLEOTIDE SEQUENCE [LARGE SCALE GENOMIC DNA]</scope>
    <source>
        <strain evidence="3 4">6Ac</strain>
    </source>
</reference>
<comment type="pathway">
    <text evidence="1">Cofactor biosynthesis; coenzyme A biosynthesis.</text>
</comment>
<dbReference type="PIRSF" id="PIRSF016896">
    <property type="entry name" value="GHMP_arc_MJ0969"/>
    <property type="match status" value="1"/>
</dbReference>
<comment type="function">
    <text evidence="1">Phosphorylates (R)-pantoate to form (R)-4-phosphopantoate in the CoA biosynthesis pathway.</text>
</comment>
<gene>
    <name evidence="3" type="ordered locus">Mhar_0609</name>
</gene>